<gene>
    <name evidence="1" type="ORF">BTMF_LOCUS14917</name>
</gene>
<keyword evidence="2" id="KW-1185">Reference proteome</keyword>
<name>A0A3P7WB09_9BILA</name>
<dbReference type="AlphaFoldDB" id="A0A3P7WB09"/>
<evidence type="ECO:0000313" key="1">
    <source>
        <dbReference type="EMBL" id="VDO51669.1"/>
    </source>
</evidence>
<evidence type="ECO:0000313" key="2">
    <source>
        <dbReference type="Proteomes" id="UP000280834"/>
    </source>
</evidence>
<dbReference type="Proteomes" id="UP000280834">
    <property type="component" value="Unassembled WGS sequence"/>
</dbReference>
<sequence length="36" mass="4360">MKRNCLVRCIKTAADQWLLIGFIHDNSEHFDYNFFL</sequence>
<dbReference type="EMBL" id="UZAG01021806">
    <property type="protein sequence ID" value="VDO51669.1"/>
    <property type="molecule type" value="Genomic_DNA"/>
</dbReference>
<organism evidence="1 2">
    <name type="scientific">Brugia timori</name>
    <dbReference type="NCBI Taxonomy" id="42155"/>
    <lineage>
        <taxon>Eukaryota</taxon>
        <taxon>Metazoa</taxon>
        <taxon>Ecdysozoa</taxon>
        <taxon>Nematoda</taxon>
        <taxon>Chromadorea</taxon>
        <taxon>Rhabditida</taxon>
        <taxon>Spirurina</taxon>
        <taxon>Spiruromorpha</taxon>
        <taxon>Filarioidea</taxon>
        <taxon>Onchocercidae</taxon>
        <taxon>Brugia</taxon>
    </lineage>
</organism>
<protein>
    <submittedName>
        <fullName evidence="1">Uncharacterized protein</fullName>
    </submittedName>
</protein>
<reference evidence="1 2" key="1">
    <citation type="submission" date="2018-11" db="EMBL/GenBank/DDBJ databases">
        <authorList>
            <consortium name="Pathogen Informatics"/>
        </authorList>
    </citation>
    <scope>NUCLEOTIDE SEQUENCE [LARGE SCALE GENOMIC DNA]</scope>
</reference>
<accession>A0A3P7WB09</accession>
<proteinExistence type="predicted"/>